<evidence type="ECO:0000256" key="11">
    <source>
        <dbReference type="ARBA" id="ARBA00044932"/>
    </source>
</evidence>
<comment type="function">
    <text evidence="11 14">The main replicative DNA helicase, it participates in initiation and elongation during chromosome replication. Travels ahead of the DNA replisome, separating dsDNA into templates for DNA synthesis. A processive ATP-dependent 5'-3' DNA helicase it has DNA-dependent ATPase activity.</text>
</comment>
<feature type="domain" description="SF4 helicase" evidence="15">
    <location>
        <begin position="197"/>
        <end position="493"/>
    </location>
</feature>
<dbReference type="Pfam" id="PF00772">
    <property type="entry name" value="DnaB"/>
    <property type="match status" value="1"/>
</dbReference>
<dbReference type="GO" id="GO:0005524">
    <property type="term" value="F:ATP binding"/>
    <property type="evidence" value="ECO:0007669"/>
    <property type="project" value="UniProtKB-UniRule"/>
</dbReference>
<evidence type="ECO:0000256" key="7">
    <source>
        <dbReference type="ARBA" id="ARBA00022806"/>
    </source>
</evidence>
<evidence type="ECO:0000256" key="13">
    <source>
        <dbReference type="NCBIfam" id="TIGR00665"/>
    </source>
</evidence>
<comment type="caution">
    <text evidence="16">The sequence shown here is derived from an EMBL/GenBank/DDBJ whole genome shotgun (WGS) entry which is preliminary data.</text>
</comment>
<evidence type="ECO:0000256" key="10">
    <source>
        <dbReference type="ARBA" id="ARBA00023235"/>
    </source>
</evidence>
<dbReference type="AlphaFoldDB" id="A0A0F3QBW7"/>
<evidence type="ECO:0000256" key="4">
    <source>
        <dbReference type="ARBA" id="ARBA00022705"/>
    </source>
</evidence>
<proteinExistence type="inferred from homology"/>
<dbReference type="CDD" id="cd00984">
    <property type="entry name" value="DnaB_C"/>
    <property type="match status" value="1"/>
</dbReference>
<keyword evidence="10" id="KW-0413">Isomerase</keyword>
<evidence type="ECO:0000256" key="2">
    <source>
        <dbReference type="ARBA" id="ARBA00011643"/>
    </source>
</evidence>
<dbReference type="InterPro" id="IPR007693">
    <property type="entry name" value="DNA_helicase_DnaB-like_N"/>
</dbReference>
<evidence type="ECO:0000313" key="16">
    <source>
        <dbReference type="EMBL" id="KJV89757.1"/>
    </source>
</evidence>
<dbReference type="Gene3D" id="1.10.860.10">
    <property type="entry name" value="DNAb Helicase, Chain A"/>
    <property type="match status" value="1"/>
</dbReference>
<dbReference type="Pfam" id="PF03796">
    <property type="entry name" value="DnaB_C"/>
    <property type="match status" value="1"/>
</dbReference>
<gene>
    <name evidence="16" type="primary">dnaB</name>
    <name evidence="16" type="ORF">RBEAN4_0742</name>
</gene>
<organism evidence="16 17">
    <name type="scientific">Rickettsia bellii str. RML An4</name>
    <dbReference type="NCBI Taxonomy" id="1359193"/>
    <lineage>
        <taxon>Bacteria</taxon>
        <taxon>Pseudomonadati</taxon>
        <taxon>Pseudomonadota</taxon>
        <taxon>Alphaproteobacteria</taxon>
        <taxon>Rickettsiales</taxon>
        <taxon>Rickettsiaceae</taxon>
        <taxon>Rickettsieae</taxon>
        <taxon>Rickettsia</taxon>
        <taxon>belli group</taxon>
    </lineage>
</organism>
<dbReference type="GO" id="GO:0005829">
    <property type="term" value="C:cytosol"/>
    <property type="evidence" value="ECO:0007669"/>
    <property type="project" value="TreeGrafter"/>
</dbReference>
<dbReference type="NCBIfam" id="NF006606">
    <property type="entry name" value="PRK09165.1"/>
    <property type="match status" value="1"/>
</dbReference>
<keyword evidence="3 14" id="KW-0639">Primosome</keyword>
<dbReference type="GO" id="GO:0003677">
    <property type="term" value="F:DNA binding"/>
    <property type="evidence" value="ECO:0007669"/>
    <property type="project" value="UniProtKB-UniRule"/>
</dbReference>
<keyword evidence="7 14" id="KW-0347">Helicase</keyword>
<dbReference type="PANTHER" id="PTHR30153:SF2">
    <property type="entry name" value="REPLICATIVE DNA HELICASE"/>
    <property type="match status" value="1"/>
</dbReference>
<dbReference type="SUPFAM" id="SSF48024">
    <property type="entry name" value="N-terminal domain of DnaB helicase"/>
    <property type="match status" value="1"/>
</dbReference>
<dbReference type="GO" id="GO:0043139">
    <property type="term" value="F:5'-3' DNA helicase activity"/>
    <property type="evidence" value="ECO:0007669"/>
    <property type="project" value="UniProtKB-EC"/>
</dbReference>
<evidence type="ECO:0000256" key="14">
    <source>
        <dbReference type="RuleBase" id="RU362085"/>
    </source>
</evidence>
<dbReference type="GO" id="GO:0016887">
    <property type="term" value="F:ATP hydrolysis activity"/>
    <property type="evidence" value="ECO:0007669"/>
    <property type="project" value="RHEA"/>
</dbReference>
<keyword evidence="5 14" id="KW-0547">Nucleotide-binding</keyword>
<evidence type="ECO:0000256" key="3">
    <source>
        <dbReference type="ARBA" id="ARBA00022515"/>
    </source>
</evidence>
<dbReference type="PROSITE" id="PS51199">
    <property type="entry name" value="SF4_HELICASE"/>
    <property type="match status" value="1"/>
</dbReference>
<evidence type="ECO:0000256" key="12">
    <source>
        <dbReference type="ARBA" id="ARBA00048954"/>
    </source>
</evidence>
<dbReference type="RefSeq" id="WP_045798920.1">
    <property type="nucleotide sequence ID" value="NZ_LAOI01000001.1"/>
</dbReference>
<dbReference type="InterPro" id="IPR016136">
    <property type="entry name" value="DNA_helicase_N/primase_C"/>
</dbReference>
<keyword evidence="6 14" id="KW-0378">Hydrolase</keyword>
<evidence type="ECO:0000256" key="1">
    <source>
        <dbReference type="ARBA" id="ARBA00008428"/>
    </source>
</evidence>
<evidence type="ECO:0000256" key="8">
    <source>
        <dbReference type="ARBA" id="ARBA00022840"/>
    </source>
</evidence>
<name>A0A0F3QBW7_RICBE</name>
<evidence type="ECO:0000259" key="15">
    <source>
        <dbReference type="PROSITE" id="PS51199"/>
    </source>
</evidence>
<dbReference type="Proteomes" id="UP000033661">
    <property type="component" value="Unassembled WGS sequence"/>
</dbReference>
<dbReference type="Gene3D" id="3.40.50.300">
    <property type="entry name" value="P-loop containing nucleotide triphosphate hydrolases"/>
    <property type="match status" value="1"/>
</dbReference>
<dbReference type="EC" id="5.6.2.3" evidence="13 14"/>
<protein>
    <recommendedName>
        <fullName evidence="13 14">Replicative DNA helicase</fullName>
        <ecNumber evidence="13 14">5.6.2.3</ecNumber>
    </recommendedName>
</protein>
<dbReference type="EMBL" id="LAOI01000001">
    <property type="protein sequence ID" value="KJV89757.1"/>
    <property type="molecule type" value="Genomic_DNA"/>
</dbReference>
<dbReference type="SUPFAM" id="SSF52540">
    <property type="entry name" value="P-loop containing nucleoside triphosphate hydrolases"/>
    <property type="match status" value="1"/>
</dbReference>
<comment type="catalytic activity">
    <reaction evidence="12 14">
        <text>ATP + H2O = ADP + phosphate + H(+)</text>
        <dbReference type="Rhea" id="RHEA:13065"/>
        <dbReference type="ChEBI" id="CHEBI:15377"/>
        <dbReference type="ChEBI" id="CHEBI:15378"/>
        <dbReference type="ChEBI" id="CHEBI:30616"/>
        <dbReference type="ChEBI" id="CHEBI:43474"/>
        <dbReference type="ChEBI" id="CHEBI:456216"/>
        <dbReference type="EC" id="5.6.2.3"/>
    </reaction>
</comment>
<comment type="subunit">
    <text evidence="2">Homohexamer.</text>
</comment>
<dbReference type="InterPro" id="IPR007694">
    <property type="entry name" value="DNA_helicase_DnaB-like_C"/>
</dbReference>
<dbReference type="GO" id="GO:0006269">
    <property type="term" value="P:DNA replication, synthesis of primer"/>
    <property type="evidence" value="ECO:0007669"/>
    <property type="project" value="UniProtKB-UniRule"/>
</dbReference>
<dbReference type="NCBIfam" id="TIGR00665">
    <property type="entry name" value="DnaB"/>
    <property type="match status" value="1"/>
</dbReference>
<dbReference type="PATRIC" id="fig|1359193.3.peg.718"/>
<evidence type="ECO:0000256" key="6">
    <source>
        <dbReference type="ARBA" id="ARBA00022801"/>
    </source>
</evidence>
<evidence type="ECO:0000313" key="17">
    <source>
        <dbReference type="Proteomes" id="UP000033661"/>
    </source>
</evidence>
<keyword evidence="4 14" id="KW-0235">DNA replication</keyword>
<reference evidence="16 17" key="1">
    <citation type="submission" date="2015-02" db="EMBL/GenBank/DDBJ databases">
        <title>Genome Sequencing of Rickettsiales.</title>
        <authorList>
            <person name="Daugherty S.C."/>
            <person name="Su Q."/>
            <person name="Abolude K."/>
            <person name="Beier-Sexton M."/>
            <person name="Carlyon J.A."/>
            <person name="Carter R."/>
            <person name="Day N.P."/>
            <person name="Dumler S.J."/>
            <person name="Dyachenko V."/>
            <person name="Godinez A."/>
            <person name="Kurtti T.J."/>
            <person name="Lichay M."/>
            <person name="Mullins K.E."/>
            <person name="Ott S."/>
            <person name="Pappas-Brown V."/>
            <person name="Paris D.H."/>
            <person name="Patel P."/>
            <person name="Richards A.L."/>
            <person name="Sadzewicz L."/>
            <person name="Sears K."/>
            <person name="Seidman D."/>
            <person name="Sengamalay N."/>
            <person name="Stenos J."/>
            <person name="Tallon L.J."/>
            <person name="Vincent G."/>
            <person name="Fraser C.M."/>
            <person name="Munderloh U."/>
            <person name="Dunning-Hotopp J.C."/>
        </authorList>
    </citation>
    <scope>NUCLEOTIDE SEQUENCE [LARGE SCALE GENOMIC DNA]</scope>
    <source>
        <strain evidence="16 17">RML An4</strain>
    </source>
</reference>
<dbReference type="InterPro" id="IPR007692">
    <property type="entry name" value="DNA_helicase_DnaB"/>
</dbReference>
<accession>A0A0F3QBW7</accession>
<dbReference type="PANTHER" id="PTHR30153">
    <property type="entry name" value="REPLICATIVE DNA HELICASE DNAB"/>
    <property type="match status" value="1"/>
</dbReference>
<dbReference type="InterPro" id="IPR027417">
    <property type="entry name" value="P-loop_NTPase"/>
</dbReference>
<evidence type="ECO:0000256" key="5">
    <source>
        <dbReference type="ARBA" id="ARBA00022741"/>
    </source>
</evidence>
<evidence type="ECO:0000256" key="9">
    <source>
        <dbReference type="ARBA" id="ARBA00023125"/>
    </source>
</evidence>
<sequence>MARNKTNNDKNIVNDEASTVLARVLPSNVQAEQMLLGAILTNNELLNYVSEFLRSEHFFEPIHQKIYNGIEVITEKGLIATPITLRSMLANDELFHEMEGAEYLAKLVTMSMMVINPIDYGKIIYDLAIKRYLINIGEEVVNDAYNSSLEFEAKEQIERAESKLYDLASEGINEKSFTKIAIPISESIASINRAMKNNDHVIGISTGLIDLDSKLFGFHNSDLVILAGRPAMGKTAFALNLALNACNNMLIKNKRDNEEVQSVGFFSLEMSSEQLTTRLLSMSAGIDSTTLRTGMINEANYNRLRKEAIALSELSFFIDDTPALTISAIRTRARRMKRKHNLGILFVDYLQLIRGVSKSDNRVNEVSEITQGLKAIAKELNIPVIALSQLSRAVELREDKRPMLSDLRESGSIEQDADIVMFIYREEYYLSRKEPAASDPKHAEKYAEWQDNMSKAHNITDIIIAKHRSGPVGNVQLFYDSQYSKFVNLETKYPVHPR</sequence>
<comment type="similarity">
    <text evidence="1 14">Belongs to the helicase family. DnaB subfamily.</text>
</comment>
<keyword evidence="17" id="KW-1185">Reference proteome</keyword>
<keyword evidence="9 14" id="KW-0238">DNA-binding</keyword>
<dbReference type="GO" id="GO:1990077">
    <property type="term" value="C:primosome complex"/>
    <property type="evidence" value="ECO:0007669"/>
    <property type="project" value="UniProtKB-UniRule"/>
</dbReference>
<dbReference type="InterPro" id="IPR036185">
    <property type="entry name" value="DNA_heli_DnaB-like_N_sf"/>
</dbReference>
<keyword evidence="8 14" id="KW-0067">ATP-binding</keyword>